<dbReference type="Proteomes" id="UP000239089">
    <property type="component" value="Unassembled WGS sequence"/>
</dbReference>
<dbReference type="GO" id="GO:0050660">
    <property type="term" value="F:flavin adenine dinucleotide binding"/>
    <property type="evidence" value="ECO:0007669"/>
    <property type="project" value="InterPro"/>
</dbReference>
<dbReference type="FunFam" id="3.10.580.10:FF:000002">
    <property type="entry name" value="Magnesium/cobalt efflux protein CorC"/>
    <property type="match status" value="1"/>
</dbReference>
<dbReference type="EMBL" id="NHSJ01000057">
    <property type="protein sequence ID" value="PPQ31430.1"/>
    <property type="molecule type" value="Genomic_DNA"/>
</dbReference>
<evidence type="ECO:0000313" key="9">
    <source>
        <dbReference type="EMBL" id="PPQ31430.1"/>
    </source>
</evidence>
<dbReference type="Gene3D" id="3.10.580.10">
    <property type="entry name" value="CBS-domain"/>
    <property type="match status" value="1"/>
</dbReference>
<dbReference type="Gene3D" id="3.30.465.10">
    <property type="match status" value="1"/>
</dbReference>
<keyword evidence="10" id="KW-1185">Reference proteome</keyword>
<keyword evidence="7" id="KW-0129">CBS domain</keyword>
<keyword evidence="5" id="KW-0677">Repeat</keyword>
<dbReference type="InterPro" id="IPR005170">
    <property type="entry name" value="Transptr-assoc_dom"/>
</dbReference>
<comment type="subcellular location">
    <subcellularLocation>
        <location evidence="1">Cell membrane</location>
        <topology evidence="1">Multi-pass membrane protein</topology>
    </subcellularLocation>
</comment>
<dbReference type="InterPro" id="IPR016169">
    <property type="entry name" value="FAD-bd_PCMH_sub2"/>
</dbReference>
<dbReference type="AlphaFoldDB" id="A0A2S6N9Z0"/>
<dbReference type="InterPro" id="IPR044751">
    <property type="entry name" value="Ion_transp-like_CBS"/>
</dbReference>
<dbReference type="Pfam" id="PF01595">
    <property type="entry name" value="CNNM"/>
    <property type="match status" value="1"/>
</dbReference>
<dbReference type="SUPFAM" id="SSF56176">
    <property type="entry name" value="FAD-binding/transporter-associated domain-like"/>
    <property type="match status" value="1"/>
</dbReference>
<dbReference type="SMART" id="SM00116">
    <property type="entry name" value="CBS"/>
    <property type="match status" value="2"/>
</dbReference>
<keyword evidence="8" id="KW-0472">Membrane</keyword>
<dbReference type="GO" id="GO:0005886">
    <property type="term" value="C:plasma membrane"/>
    <property type="evidence" value="ECO:0007669"/>
    <property type="project" value="UniProtKB-SubCell"/>
</dbReference>
<sequence>MHGSGEPLPVNIWVAVVILLACILLSALFAASETAMTAASRARMHALEKQGDARAKTVLRLLAGRDRLIGAMLLGNTMVNIGASAFLTTVLVALAGPEGAIYATATMTVLLLIFAEVMPKTVAINYPDSFSLAVARVVAIFVALFGPILFIVEGIVRGVLYLAGLRPGAAVHLLTAQEELKSAVDLMHREGGVDKSDRDMFGGLLDLKELVVSDVMVHRTKMATIDADAPPADILNEVVSSPYTRIPLWRDNPDNFVGVLHARDFLRVLAESGCDIAKVKLDAIVTEPWFVPETTGLEEQLQAFRKRKTHFALVVDEYGDVQGLVTLEDILEEIVGDIRDEHDVALIGVRRQPDGSVLADGSAPIRDINRFLGWELPDEEATTIAGLVIHEARAIPDQGQQFQFHGFRFEVLRKQKNRITLLRITSAPEAEGRK</sequence>
<protein>
    <recommendedName>
        <fullName evidence="11">HlyC/CorC family transporter</fullName>
    </recommendedName>
</protein>
<keyword evidence="3" id="KW-1003">Cell membrane</keyword>
<evidence type="ECO:0000256" key="8">
    <source>
        <dbReference type="ARBA" id="ARBA00023136"/>
    </source>
</evidence>
<evidence type="ECO:0000256" key="4">
    <source>
        <dbReference type="ARBA" id="ARBA00022692"/>
    </source>
</evidence>
<evidence type="ECO:0000256" key="2">
    <source>
        <dbReference type="ARBA" id="ARBA00006446"/>
    </source>
</evidence>
<evidence type="ECO:0000256" key="7">
    <source>
        <dbReference type="ARBA" id="ARBA00023122"/>
    </source>
</evidence>
<keyword evidence="6" id="KW-1133">Transmembrane helix</keyword>
<evidence type="ECO:0000256" key="6">
    <source>
        <dbReference type="ARBA" id="ARBA00022989"/>
    </source>
</evidence>
<dbReference type="InterPro" id="IPR002550">
    <property type="entry name" value="CNNM"/>
</dbReference>
<evidence type="ECO:0000256" key="5">
    <source>
        <dbReference type="ARBA" id="ARBA00022737"/>
    </source>
</evidence>
<keyword evidence="4" id="KW-0812">Transmembrane</keyword>
<dbReference type="PROSITE" id="PS51371">
    <property type="entry name" value="CBS"/>
    <property type="match status" value="2"/>
</dbReference>
<dbReference type="PROSITE" id="PS51846">
    <property type="entry name" value="CNNM"/>
    <property type="match status" value="1"/>
</dbReference>
<comment type="similarity">
    <text evidence="2">Belongs to the UPF0053 family. Hemolysin C subfamily.</text>
</comment>
<organism evidence="9 10">
    <name type="scientific">Rhodoblastus sphagnicola</name>
    <dbReference type="NCBI Taxonomy" id="333368"/>
    <lineage>
        <taxon>Bacteria</taxon>
        <taxon>Pseudomonadati</taxon>
        <taxon>Pseudomonadota</taxon>
        <taxon>Alphaproteobacteria</taxon>
        <taxon>Hyphomicrobiales</taxon>
        <taxon>Rhodoblastaceae</taxon>
        <taxon>Rhodoblastus</taxon>
    </lineage>
</organism>
<dbReference type="SMART" id="SM01091">
    <property type="entry name" value="CorC_HlyC"/>
    <property type="match status" value="1"/>
</dbReference>
<dbReference type="InterPro" id="IPR036318">
    <property type="entry name" value="FAD-bd_PCMH-like_sf"/>
</dbReference>
<dbReference type="PANTHER" id="PTHR22777:SF32">
    <property type="entry name" value="UPF0053 INNER MEMBRANE PROTEIN YFJD"/>
    <property type="match status" value="1"/>
</dbReference>
<evidence type="ECO:0000256" key="3">
    <source>
        <dbReference type="ARBA" id="ARBA00022475"/>
    </source>
</evidence>
<dbReference type="OrthoDB" id="9797674at2"/>
<proteinExistence type="inferred from homology"/>
<reference evidence="9 10" key="1">
    <citation type="journal article" date="2018" name="Arch. Microbiol.">
        <title>New insights into the metabolic potential of the phototrophic purple bacterium Rhodopila globiformis DSM 161(T) from its draft genome sequence and evidence for a vanadium-dependent nitrogenase.</title>
        <authorList>
            <person name="Imhoff J.F."/>
            <person name="Rahn T."/>
            <person name="Kunzel S."/>
            <person name="Neulinger S.C."/>
        </authorList>
    </citation>
    <scope>NUCLEOTIDE SEQUENCE [LARGE SCALE GENOMIC DNA]</scope>
    <source>
        <strain evidence="9 10">DSM 16996</strain>
    </source>
</reference>
<accession>A0A2S6N9Z0</accession>
<dbReference type="CDD" id="cd04590">
    <property type="entry name" value="CBS_pair_CorC_HlyC_assoc"/>
    <property type="match status" value="1"/>
</dbReference>
<dbReference type="PANTHER" id="PTHR22777">
    <property type="entry name" value="HEMOLYSIN-RELATED"/>
    <property type="match status" value="1"/>
</dbReference>
<dbReference type="Pfam" id="PF00571">
    <property type="entry name" value="CBS"/>
    <property type="match status" value="2"/>
</dbReference>
<dbReference type="SUPFAM" id="SSF54631">
    <property type="entry name" value="CBS-domain pair"/>
    <property type="match status" value="1"/>
</dbReference>
<dbReference type="InterPro" id="IPR046342">
    <property type="entry name" value="CBS_dom_sf"/>
</dbReference>
<evidence type="ECO:0000313" key="10">
    <source>
        <dbReference type="Proteomes" id="UP000239089"/>
    </source>
</evidence>
<dbReference type="Pfam" id="PF03471">
    <property type="entry name" value="CorC_HlyC"/>
    <property type="match status" value="1"/>
</dbReference>
<gene>
    <name evidence="9" type="ORF">CCR94_09005</name>
</gene>
<name>A0A2S6N9Z0_9HYPH</name>
<evidence type="ECO:0008006" key="11">
    <source>
        <dbReference type="Google" id="ProtNLM"/>
    </source>
</evidence>
<evidence type="ECO:0000256" key="1">
    <source>
        <dbReference type="ARBA" id="ARBA00004651"/>
    </source>
</evidence>
<comment type="caution">
    <text evidence="9">The sequence shown here is derived from an EMBL/GenBank/DDBJ whole genome shotgun (WGS) entry which is preliminary data.</text>
</comment>
<dbReference type="InterPro" id="IPR000644">
    <property type="entry name" value="CBS_dom"/>
</dbReference>
<dbReference type="RefSeq" id="WP_104507538.1">
    <property type="nucleotide sequence ID" value="NZ_JACIGC010000009.1"/>
</dbReference>